<dbReference type="NCBIfam" id="TIGR02762">
    <property type="entry name" value="TraL_TIGR"/>
    <property type="match status" value="1"/>
</dbReference>
<evidence type="ECO:0000313" key="2">
    <source>
        <dbReference type="EMBL" id="MBM6928993.1"/>
    </source>
</evidence>
<keyword evidence="1" id="KW-0812">Transmembrane</keyword>
<protein>
    <submittedName>
        <fullName evidence="2">Type IV conjugative transfer system protein TraL</fullName>
    </submittedName>
</protein>
<dbReference type="Proteomes" id="UP000777002">
    <property type="component" value="Unassembled WGS sequence"/>
</dbReference>
<keyword evidence="1" id="KW-1133">Transmembrane helix</keyword>
<evidence type="ECO:0000256" key="1">
    <source>
        <dbReference type="SAM" id="Phobius"/>
    </source>
</evidence>
<gene>
    <name evidence="2" type="primary">traL</name>
    <name evidence="2" type="ORF">H5985_06910</name>
</gene>
<dbReference type="Pfam" id="PF07178">
    <property type="entry name" value="TraL"/>
    <property type="match status" value="1"/>
</dbReference>
<dbReference type="RefSeq" id="WP_205050582.1">
    <property type="nucleotide sequence ID" value="NZ_JACJKX010000012.1"/>
</dbReference>
<name>A0ABS2GT17_9BURK</name>
<accession>A0ABS2GT17</accession>
<proteinExistence type="predicted"/>
<keyword evidence="3" id="KW-1185">Reference proteome</keyword>
<keyword evidence="1" id="KW-0472">Membrane</keyword>
<feature type="transmembrane region" description="Helical" evidence="1">
    <location>
        <begin position="32"/>
        <end position="58"/>
    </location>
</feature>
<organism evidence="2 3">
    <name type="scientific">Parasutterella secunda</name>
    <dbReference type="NCBI Taxonomy" id="626947"/>
    <lineage>
        <taxon>Bacteria</taxon>
        <taxon>Pseudomonadati</taxon>
        <taxon>Pseudomonadota</taxon>
        <taxon>Betaproteobacteria</taxon>
        <taxon>Burkholderiales</taxon>
        <taxon>Sutterellaceae</taxon>
        <taxon>Parasutterella</taxon>
    </lineage>
</organism>
<evidence type="ECO:0000313" key="3">
    <source>
        <dbReference type="Proteomes" id="UP000777002"/>
    </source>
</evidence>
<dbReference type="InterPro" id="IPR009838">
    <property type="entry name" value="T4SS_TraL"/>
</dbReference>
<sequence length="99" mass="11123">MSLRRNEMGLVPVPRELDAGAKIFIWDFDVSALFVTGFAIGVMVGSLLVGVVLGVVFAKAWSKLRQGRAKGYGIHTLYWYLPGKPFRRSPESFRREFMG</sequence>
<comment type="caution">
    <text evidence="2">The sequence shown here is derived from an EMBL/GenBank/DDBJ whole genome shotgun (WGS) entry which is preliminary data.</text>
</comment>
<reference evidence="2 3" key="1">
    <citation type="journal article" date="2021" name="Sci. Rep.">
        <title>The distribution of antibiotic resistance genes in chicken gut microbiota commensals.</title>
        <authorList>
            <person name="Juricova H."/>
            <person name="Matiasovicova J."/>
            <person name="Kubasova T."/>
            <person name="Cejkova D."/>
            <person name="Rychlik I."/>
        </authorList>
    </citation>
    <scope>NUCLEOTIDE SEQUENCE [LARGE SCALE GENOMIC DNA]</scope>
    <source>
        <strain evidence="2 3">An562</strain>
    </source>
</reference>
<dbReference type="EMBL" id="JACJKX010000012">
    <property type="protein sequence ID" value="MBM6928993.1"/>
    <property type="molecule type" value="Genomic_DNA"/>
</dbReference>